<keyword evidence="5" id="KW-1133">Transmembrane helix</keyword>
<sequence length="111" mass="12411">MFTSKLNLTDVINEGVSNLTLDELNLKVGNRIELMLLKCRWSHGERCSPDNFTTIVTDQGVCFTFNGPDNDRNLTVYSPGSSRGLQLTLNIEEYERMTGSHVASGIHLLVH</sequence>
<evidence type="ECO:0000256" key="9">
    <source>
        <dbReference type="ARBA" id="ARBA00023201"/>
    </source>
</evidence>
<keyword evidence="10 11" id="KW-0407">Ion channel</keyword>
<dbReference type="PANTHER" id="PTHR11690">
    <property type="entry name" value="AMILORIDE-SENSITIVE SODIUM CHANNEL-RELATED"/>
    <property type="match status" value="1"/>
</dbReference>
<comment type="caution">
    <text evidence="12">The sequence shown here is derived from an EMBL/GenBank/DDBJ whole genome shotgun (WGS) entry which is preliminary data.</text>
</comment>
<evidence type="ECO:0000256" key="7">
    <source>
        <dbReference type="ARBA" id="ARBA00023065"/>
    </source>
</evidence>
<dbReference type="Pfam" id="PF00858">
    <property type="entry name" value="ASC"/>
    <property type="match status" value="1"/>
</dbReference>
<evidence type="ECO:0000313" key="12">
    <source>
        <dbReference type="EMBL" id="CAL1537415.1"/>
    </source>
</evidence>
<comment type="subcellular location">
    <subcellularLocation>
        <location evidence="1">Membrane</location>
        <topology evidence="1">Multi-pass membrane protein</topology>
    </subcellularLocation>
</comment>
<gene>
    <name evidence="12" type="ORF">GSLYS_00011328001</name>
</gene>
<keyword evidence="2 11" id="KW-0813">Transport</keyword>
<evidence type="ECO:0000313" key="13">
    <source>
        <dbReference type="Proteomes" id="UP001497497"/>
    </source>
</evidence>
<proteinExistence type="inferred from homology"/>
<keyword evidence="6" id="KW-0915">Sodium</keyword>
<evidence type="ECO:0000256" key="3">
    <source>
        <dbReference type="ARBA" id="ARBA00022461"/>
    </source>
</evidence>
<keyword evidence="13" id="KW-1185">Reference proteome</keyword>
<dbReference type="GO" id="GO:0015280">
    <property type="term" value="F:ligand-gated sodium channel activity"/>
    <property type="evidence" value="ECO:0007669"/>
    <property type="project" value="TreeGrafter"/>
</dbReference>
<keyword evidence="7 11" id="KW-0406">Ion transport</keyword>
<dbReference type="GO" id="GO:0005886">
    <property type="term" value="C:plasma membrane"/>
    <property type="evidence" value="ECO:0007669"/>
    <property type="project" value="TreeGrafter"/>
</dbReference>
<dbReference type="InterPro" id="IPR001873">
    <property type="entry name" value="ENaC"/>
</dbReference>
<feature type="non-terminal residue" evidence="12">
    <location>
        <position position="111"/>
    </location>
</feature>
<keyword evidence="3 11" id="KW-0894">Sodium channel</keyword>
<evidence type="ECO:0000256" key="8">
    <source>
        <dbReference type="ARBA" id="ARBA00023136"/>
    </source>
</evidence>
<evidence type="ECO:0000256" key="10">
    <source>
        <dbReference type="ARBA" id="ARBA00023303"/>
    </source>
</evidence>
<dbReference type="AlphaFoldDB" id="A0AAV2HVF0"/>
<reference evidence="12 13" key="1">
    <citation type="submission" date="2024-04" db="EMBL/GenBank/DDBJ databases">
        <authorList>
            <consortium name="Genoscope - CEA"/>
            <person name="William W."/>
        </authorList>
    </citation>
    <scope>NUCLEOTIDE SEQUENCE [LARGE SCALE GENOMIC DNA]</scope>
</reference>
<dbReference type="EMBL" id="CAXITT010000261">
    <property type="protein sequence ID" value="CAL1537415.1"/>
    <property type="molecule type" value="Genomic_DNA"/>
</dbReference>
<evidence type="ECO:0000256" key="1">
    <source>
        <dbReference type="ARBA" id="ARBA00004141"/>
    </source>
</evidence>
<keyword evidence="9 11" id="KW-0739">Sodium transport</keyword>
<organism evidence="12 13">
    <name type="scientific">Lymnaea stagnalis</name>
    <name type="common">Great pond snail</name>
    <name type="synonym">Helix stagnalis</name>
    <dbReference type="NCBI Taxonomy" id="6523"/>
    <lineage>
        <taxon>Eukaryota</taxon>
        <taxon>Metazoa</taxon>
        <taxon>Spiralia</taxon>
        <taxon>Lophotrochozoa</taxon>
        <taxon>Mollusca</taxon>
        <taxon>Gastropoda</taxon>
        <taxon>Heterobranchia</taxon>
        <taxon>Euthyneura</taxon>
        <taxon>Panpulmonata</taxon>
        <taxon>Hygrophila</taxon>
        <taxon>Lymnaeoidea</taxon>
        <taxon>Lymnaeidae</taxon>
        <taxon>Lymnaea</taxon>
    </lineage>
</organism>
<name>A0AAV2HVF0_LYMST</name>
<protein>
    <submittedName>
        <fullName evidence="12">Uncharacterized protein</fullName>
    </submittedName>
</protein>
<evidence type="ECO:0000256" key="6">
    <source>
        <dbReference type="ARBA" id="ARBA00023053"/>
    </source>
</evidence>
<keyword evidence="4 11" id="KW-0812">Transmembrane</keyword>
<keyword evidence="8" id="KW-0472">Membrane</keyword>
<evidence type="ECO:0000256" key="2">
    <source>
        <dbReference type="ARBA" id="ARBA00022448"/>
    </source>
</evidence>
<dbReference type="Proteomes" id="UP001497497">
    <property type="component" value="Unassembled WGS sequence"/>
</dbReference>
<comment type="similarity">
    <text evidence="11">Belongs to the amiloride-sensitive sodium channel (TC 1.A.6) family.</text>
</comment>
<evidence type="ECO:0000256" key="11">
    <source>
        <dbReference type="RuleBase" id="RU000679"/>
    </source>
</evidence>
<evidence type="ECO:0000256" key="5">
    <source>
        <dbReference type="ARBA" id="ARBA00022989"/>
    </source>
</evidence>
<accession>A0AAV2HVF0</accession>
<evidence type="ECO:0000256" key="4">
    <source>
        <dbReference type="ARBA" id="ARBA00022692"/>
    </source>
</evidence>
<dbReference type="Gene3D" id="2.60.470.10">
    <property type="entry name" value="Acid-sensing ion channels like domains"/>
    <property type="match status" value="1"/>
</dbReference>